<evidence type="ECO:0000256" key="1">
    <source>
        <dbReference type="SAM" id="Phobius"/>
    </source>
</evidence>
<gene>
    <name evidence="2" type="ORF">RM479_10110</name>
</gene>
<feature type="transmembrane region" description="Helical" evidence="1">
    <location>
        <begin position="20"/>
        <end position="39"/>
    </location>
</feature>
<feature type="transmembrane region" description="Helical" evidence="1">
    <location>
        <begin position="97"/>
        <end position="117"/>
    </location>
</feature>
<evidence type="ECO:0000313" key="3">
    <source>
        <dbReference type="Proteomes" id="UP001183390"/>
    </source>
</evidence>
<sequence>MSERSPLRWSRGDAVITRFVLVIGLVFAGLTTLYALLWITPLLPAEGGAPFNAITVAIPDGVPATAPPVGTADADHTVEAAGTMTLVFHDPTTVQRFLLVLPSLLVMIATLVVMAGLSGIVRSLDAGDPFVRANVRRLRIIAFTVLLGAILVPVVEMFRNDVLTAAALGSGPLEVSVVLIGEGGIRFTFVFVGLLLAGLAEVFRRGTLMRDDVQGLV</sequence>
<feature type="transmembrane region" description="Helical" evidence="1">
    <location>
        <begin position="175"/>
        <end position="200"/>
    </location>
</feature>
<dbReference type="InterPro" id="IPR021354">
    <property type="entry name" value="DUF2975"/>
</dbReference>
<comment type="caution">
    <text evidence="2">The sequence shown here is derived from an EMBL/GenBank/DDBJ whole genome shotgun (WGS) entry which is preliminary data.</text>
</comment>
<keyword evidence="1" id="KW-0472">Membrane</keyword>
<proteinExistence type="predicted"/>
<feature type="transmembrane region" description="Helical" evidence="1">
    <location>
        <begin position="138"/>
        <end position="155"/>
    </location>
</feature>
<keyword evidence="1" id="KW-0812">Transmembrane</keyword>
<name>A0ABU2M9C3_9ACTN</name>
<accession>A0ABU2M9C3</accession>
<reference evidence="3" key="1">
    <citation type="submission" date="2023-07" db="EMBL/GenBank/DDBJ databases">
        <title>30 novel species of actinomycetes from the DSMZ collection.</title>
        <authorList>
            <person name="Nouioui I."/>
        </authorList>
    </citation>
    <scope>NUCLEOTIDE SEQUENCE [LARGE SCALE GENOMIC DNA]</scope>
    <source>
        <strain evidence="3">DSM 44743</strain>
    </source>
</reference>
<keyword evidence="3" id="KW-1185">Reference proteome</keyword>
<evidence type="ECO:0000313" key="2">
    <source>
        <dbReference type="EMBL" id="MDT0328760.1"/>
    </source>
</evidence>
<dbReference type="Proteomes" id="UP001183390">
    <property type="component" value="Unassembled WGS sequence"/>
</dbReference>
<keyword evidence="1" id="KW-1133">Transmembrane helix</keyword>
<dbReference type="EMBL" id="JAVREP010000005">
    <property type="protein sequence ID" value="MDT0328760.1"/>
    <property type="molecule type" value="Genomic_DNA"/>
</dbReference>
<dbReference type="Pfam" id="PF11188">
    <property type="entry name" value="DUF2975"/>
    <property type="match status" value="1"/>
</dbReference>
<organism evidence="2 3">
    <name type="scientific">Nocardiopsis lambiniae</name>
    <dbReference type="NCBI Taxonomy" id="3075539"/>
    <lineage>
        <taxon>Bacteria</taxon>
        <taxon>Bacillati</taxon>
        <taxon>Actinomycetota</taxon>
        <taxon>Actinomycetes</taxon>
        <taxon>Streptosporangiales</taxon>
        <taxon>Nocardiopsidaceae</taxon>
        <taxon>Nocardiopsis</taxon>
    </lineage>
</organism>
<protein>
    <submittedName>
        <fullName evidence="2">DUF2975 domain-containing protein</fullName>
    </submittedName>
</protein>
<dbReference type="RefSeq" id="WP_311511462.1">
    <property type="nucleotide sequence ID" value="NZ_JAVREP010000005.1"/>
</dbReference>